<sequence length="126" mass="14558">MAKFLKVIACVLIVVAVLVSAVLLWFDRSQDIDFAVYQPDFWVTCDGEIDKNSVEYDRLNKWLKLNSSNWKNYVATPAPGYFYKSEKIMIYVQKHGIVVNYYDGQNWSQVHKSVDTNGIYDVCKSS</sequence>
<evidence type="ECO:0000256" key="1">
    <source>
        <dbReference type="SAM" id="Phobius"/>
    </source>
</evidence>
<dbReference type="RefSeq" id="WP_238896120.1">
    <property type="nucleotide sequence ID" value="NZ_JAKOGG010000005.1"/>
</dbReference>
<name>A0ABT2FLA3_9GAMM</name>
<feature type="transmembrane region" description="Helical" evidence="1">
    <location>
        <begin position="7"/>
        <end position="26"/>
    </location>
</feature>
<keyword evidence="3" id="KW-1185">Reference proteome</keyword>
<dbReference type="Proteomes" id="UP001201549">
    <property type="component" value="Unassembled WGS sequence"/>
</dbReference>
<organism evidence="2 3">
    <name type="scientific">Shewanella electrica</name>
    <dbReference type="NCBI Taxonomy" id="515560"/>
    <lineage>
        <taxon>Bacteria</taxon>
        <taxon>Pseudomonadati</taxon>
        <taxon>Pseudomonadota</taxon>
        <taxon>Gammaproteobacteria</taxon>
        <taxon>Alteromonadales</taxon>
        <taxon>Shewanellaceae</taxon>
        <taxon>Shewanella</taxon>
    </lineage>
</organism>
<dbReference type="EMBL" id="JAKOGG010000005">
    <property type="protein sequence ID" value="MCS4556727.1"/>
    <property type="molecule type" value="Genomic_DNA"/>
</dbReference>
<evidence type="ECO:0000313" key="3">
    <source>
        <dbReference type="Proteomes" id="UP001201549"/>
    </source>
</evidence>
<keyword evidence="1" id="KW-0472">Membrane</keyword>
<evidence type="ECO:0000313" key="2">
    <source>
        <dbReference type="EMBL" id="MCS4556727.1"/>
    </source>
</evidence>
<proteinExistence type="predicted"/>
<accession>A0ABT2FLA3</accession>
<keyword evidence="1" id="KW-0812">Transmembrane</keyword>
<reference evidence="2 3" key="1">
    <citation type="submission" date="2022-02" db="EMBL/GenBank/DDBJ databases">
        <authorList>
            <person name="Zhuang L."/>
        </authorList>
    </citation>
    <scope>NUCLEOTIDE SEQUENCE [LARGE SCALE GENOMIC DNA]</scope>
    <source>
        <strain evidence="2 3">C32</strain>
    </source>
</reference>
<gene>
    <name evidence="2" type="ORF">L9G74_09765</name>
</gene>
<protein>
    <submittedName>
        <fullName evidence="2">Uncharacterized protein</fullName>
    </submittedName>
</protein>
<comment type="caution">
    <text evidence="2">The sequence shown here is derived from an EMBL/GenBank/DDBJ whole genome shotgun (WGS) entry which is preliminary data.</text>
</comment>
<reference evidence="3" key="2">
    <citation type="submission" date="2023-07" db="EMBL/GenBank/DDBJ databases">
        <title>Shewanella mangrovi sp. nov., an acetaldehyde- degrading bacterium isolated from mangrove sediment.</title>
        <authorList>
            <person name="Liu Y."/>
        </authorList>
    </citation>
    <scope>NUCLEOTIDE SEQUENCE [LARGE SCALE GENOMIC DNA]</scope>
    <source>
        <strain evidence="3">C32</strain>
    </source>
</reference>
<keyword evidence="1" id="KW-1133">Transmembrane helix</keyword>